<accession>A0A8X6JN01</accession>
<organism evidence="1 2">
    <name type="scientific">Trichonephila inaurata madagascariensis</name>
    <dbReference type="NCBI Taxonomy" id="2747483"/>
    <lineage>
        <taxon>Eukaryota</taxon>
        <taxon>Metazoa</taxon>
        <taxon>Ecdysozoa</taxon>
        <taxon>Arthropoda</taxon>
        <taxon>Chelicerata</taxon>
        <taxon>Arachnida</taxon>
        <taxon>Araneae</taxon>
        <taxon>Araneomorphae</taxon>
        <taxon>Entelegynae</taxon>
        <taxon>Araneoidea</taxon>
        <taxon>Nephilidae</taxon>
        <taxon>Trichonephila</taxon>
        <taxon>Trichonephila inaurata</taxon>
    </lineage>
</organism>
<comment type="caution">
    <text evidence="1">The sequence shown here is derived from an EMBL/GenBank/DDBJ whole genome shotgun (WGS) entry which is preliminary data.</text>
</comment>
<reference evidence="1" key="1">
    <citation type="submission" date="2020-08" db="EMBL/GenBank/DDBJ databases">
        <title>Multicomponent nature underlies the extraordinary mechanical properties of spider dragline silk.</title>
        <authorList>
            <person name="Kono N."/>
            <person name="Nakamura H."/>
            <person name="Mori M."/>
            <person name="Yoshida Y."/>
            <person name="Ohtoshi R."/>
            <person name="Malay A.D."/>
            <person name="Moran D.A.P."/>
            <person name="Tomita M."/>
            <person name="Numata K."/>
            <person name="Arakawa K."/>
        </authorList>
    </citation>
    <scope>NUCLEOTIDE SEQUENCE</scope>
</reference>
<keyword evidence="2" id="KW-1185">Reference proteome</keyword>
<gene>
    <name evidence="1" type="ORF">TNIN_246331</name>
</gene>
<dbReference type="EMBL" id="BMAV01025881">
    <property type="protein sequence ID" value="GFS45583.1"/>
    <property type="molecule type" value="Genomic_DNA"/>
</dbReference>
<protein>
    <submittedName>
        <fullName evidence="1">Uncharacterized protein</fullName>
    </submittedName>
</protein>
<dbReference type="Proteomes" id="UP000886998">
    <property type="component" value="Unassembled WGS sequence"/>
</dbReference>
<evidence type="ECO:0000313" key="2">
    <source>
        <dbReference type="Proteomes" id="UP000886998"/>
    </source>
</evidence>
<dbReference type="OrthoDB" id="6436020at2759"/>
<sequence>MEVCYCVTSVDDHEELEKFIEESKTVLSTAKFELRGWKHSYSDLESYDLLPPELKCFFLLVVKGRKILGHYNCASTLEVQI</sequence>
<dbReference type="AlphaFoldDB" id="A0A8X6JN01"/>
<evidence type="ECO:0000313" key="1">
    <source>
        <dbReference type="EMBL" id="GFS45583.1"/>
    </source>
</evidence>
<proteinExistence type="predicted"/>
<name>A0A8X6JN01_9ARAC</name>